<evidence type="ECO:0000256" key="1">
    <source>
        <dbReference type="SAM" id="Phobius"/>
    </source>
</evidence>
<dbReference type="EMBL" id="LT158599">
    <property type="protein sequence ID" value="CVK31523.1"/>
    <property type="molecule type" value="Genomic_DNA"/>
</dbReference>
<keyword evidence="1" id="KW-0472">Membrane</keyword>
<feature type="transmembrane region" description="Helical" evidence="1">
    <location>
        <begin position="61"/>
        <end position="85"/>
    </location>
</feature>
<dbReference type="Proteomes" id="UP000069850">
    <property type="component" value="Chromosome 1"/>
</dbReference>
<reference evidence="2 3" key="1">
    <citation type="submission" date="2016-01" db="EMBL/GenBank/DDBJ databases">
        <authorList>
            <person name="Manzoor S."/>
        </authorList>
    </citation>
    <scope>NUCLEOTIDE SEQUENCE [LARGE SCALE GENOMIC DNA]</scope>
    <source>
        <strain evidence="2">Methanoculleus sp MAB1</strain>
    </source>
</reference>
<organism evidence="2 3">
    <name type="scientific">Methanoculleus bourgensis</name>
    <dbReference type="NCBI Taxonomy" id="83986"/>
    <lineage>
        <taxon>Archaea</taxon>
        <taxon>Methanobacteriati</taxon>
        <taxon>Methanobacteriota</taxon>
        <taxon>Stenosarchaea group</taxon>
        <taxon>Methanomicrobia</taxon>
        <taxon>Methanomicrobiales</taxon>
        <taxon>Methanomicrobiaceae</taxon>
        <taxon>Methanoculleus</taxon>
    </lineage>
</organism>
<keyword evidence="1" id="KW-0812">Transmembrane</keyword>
<name>A0A0X3BHK9_9EURY</name>
<keyword evidence="1" id="KW-1133">Transmembrane helix</keyword>
<dbReference type="KEGG" id="mema:MMAB1_0306"/>
<proteinExistence type="predicted"/>
<dbReference type="AlphaFoldDB" id="A0A0X3BHK9"/>
<evidence type="ECO:0000313" key="2">
    <source>
        <dbReference type="EMBL" id="CVK31523.1"/>
    </source>
</evidence>
<feature type="transmembrane region" description="Helical" evidence="1">
    <location>
        <begin position="34"/>
        <end position="56"/>
    </location>
</feature>
<protein>
    <submittedName>
        <fullName evidence="2">Uncharacterized protein</fullName>
    </submittedName>
</protein>
<accession>A0A0X3BHK9</accession>
<gene>
    <name evidence="2" type="ORF">MMAB1_0306</name>
</gene>
<sequence>MVEDINPEVRGEASEVTVAPAGYRRQPVGLHVPYGPPLIVLCLIWASSCGTGTLVLSCQWLLLLAGLVCWIEWLVAIRGSLVSWYT</sequence>
<evidence type="ECO:0000313" key="3">
    <source>
        <dbReference type="Proteomes" id="UP000069850"/>
    </source>
</evidence>